<accession>A0A141AVM5</accession>
<dbReference type="RefSeq" id="WP_082908494.1">
    <property type="nucleotide sequence ID" value="NZ_CP015961.1"/>
</dbReference>
<keyword evidence="4" id="KW-0813">Transport</keyword>
<dbReference type="CDD" id="cd00730">
    <property type="entry name" value="rubredoxin"/>
    <property type="match status" value="1"/>
</dbReference>
<keyword evidence="7 16" id="KW-0812">Transmembrane</keyword>
<evidence type="ECO:0000256" key="16">
    <source>
        <dbReference type="SAM" id="Phobius"/>
    </source>
</evidence>
<keyword evidence="6" id="KW-0997">Cell inner membrane</keyword>
<evidence type="ECO:0000259" key="17">
    <source>
        <dbReference type="PROSITE" id="PS50903"/>
    </source>
</evidence>
<evidence type="ECO:0000256" key="11">
    <source>
        <dbReference type="ARBA" id="ARBA00023002"/>
    </source>
</evidence>
<evidence type="ECO:0000256" key="3">
    <source>
        <dbReference type="ARBA" id="ARBA00010823"/>
    </source>
</evidence>
<proteinExistence type="inferred from homology"/>
<dbReference type="PANTHER" id="PTHR38674">
    <property type="entry name" value="ALKANE 1-MONOOXYGENASE 1"/>
    <property type="match status" value="1"/>
</dbReference>
<dbReference type="SUPFAM" id="SSF57802">
    <property type="entry name" value="Rubredoxin-like"/>
    <property type="match status" value="1"/>
</dbReference>
<dbReference type="Proteomes" id="UP000186104">
    <property type="component" value="Chromosome"/>
</dbReference>
<evidence type="ECO:0000256" key="5">
    <source>
        <dbReference type="ARBA" id="ARBA00022475"/>
    </source>
</evidence>
<keyword evidence="10 16" id="KW-1133">Transmembrane helix</keyword>
<evidence type="ECO:0000256" key="8">
    <source>
        <dbReference type="ARBA" id="ARBA00022723"/>
    </source>
</evidence>
<keyword evidence="11" id="KW-0560">Oxidoreductase</keyword>
<dbReference type="GO" id="GO:0004497">
    <property type="term" value="F:monooxygenase activity"/>
    <property type="evidence" value="ECO:0007669"/>
    <property type="project" value="UniProtKB-KW"/>
</dbReference>
<keyword evidence="5" id="KW-1003">Cell membrane</keyword>
<dbReference type="PANTHER" id="PTHR38674:SF1">
    <property type="entry name" value="ALKANE 1-MONOOXYGENASE 1"/>
    <property type="match status" value="1"/>
</dbReference>
<dbReference type="Pfam" id="PF00301">
    <property type="entry name" value="Rubredoxin"/>
    <property type="match status" value="1"/>
</dbReference>
<dbReference type="GO" id="GO:0005886">
    <property type="term" value="C:plasma membrane"/>
    <property type="evidence" value="ECO:0007669"/>
    <property type="project" value="UniProtKB-SubCell"/>
</dbReference>
<dbReference type="PROSITE" id="PS50903">
    <property type="entry name" value="RUBREDOXIN_LIKE"/>
    <property type="match status" value="1"/>
</dbReference>
<evidence type="ECO:0000313" key="18">
    <source>
        <dbReference type="EMBL" id="AJW66413.1"/>
    </source>
</evidence>
<feature type="domain" description="Rubredoxin-like" evidence="17">
    <location>
        <begin position="475"/>
        <end position="527"/>
    </location>
</feature>
<dbReference type="STRING" id="499555.BJL86_0023"/>
<feature type="transmembrane region" description="Helical" evidence="16">
    <location>
        <begin position="48"/>
        <end position="72"/>
    </location>
</feature>
<dbReference type="InterPro" id="IPR033885">
    <property type="entry name" value="AlkB/XylM"/>
</dbReference>
<dbReference type="EMBL" id="CP015961">
    <property type="protein sequence ID" value="ANI90835.1"/>
    <property type="molecule type" value="Genomic_DNA"/>
</dbReference>
<feature type="compositionally biased region" description="Basic residues" evidence="15">
    <location>
        <begin position="21"/>
        <end position="30"/>
    </location>
</feature>
<keyword evidence="14 16" id="KW-0472">Membrane</keyword>
<dbReference type="OrthoDB" id="4759734at2"/>
<sequence>MSHSVSDHQQHEEDFDGHGHTAGHHHHHHDHVNPDVDPYNWTDPKRHLWLLGLIPAGMLFPALAFFAAFNWLANHSFLGVETPWSVLATLTMFLPWVMVFVFIPVQDYRFGRDGSNPPEEVRERLEADKFYRWVVYAYVPLQYATLIMACYLWTANDLSWLGHEGPMHIVGKLGVMLAAGIAGGIGINTAHELGHKIESGEKWASRITLATTFYGHFFVEHNRGHHARVATPEDPASSRFGESYYRFLPRSVFGSLRSAWGLEKDRLARQGKSPWTLRNDNLSAWAMSVVLFAALTAIFGWAVLPWLIVQAIYGFSLLEVVNYLEHYGLLRQKTKKGRYQRCRAEHSWNSDHMVTNIFLFHLQRHSDHHANPMRRFQVLRTIDEAPQLPAGYATMIVLAHFPPLWRKVMDKRVLAHYGGDVHRANIDPLFHDRIVAKYATTANDAGRTQAQVGGTATLVEDTDADQALAAGTSPIGTYVCPNCGHHYEESKGEPREGFPAGTKWSDIPNDWQCPDCGVREKIDFLPVA</sequence>
<dbReference type="AlphaFoldDB" id="A0A141AVM5"/>
<evidence type="ECO:0000256" key="6">
    <source>
        <dbReference type="ARBA" id="ARBA00022519"/>
    </source>
</evidence>
<organism evidence="18">
    <name type="scientific">Dietzia timorensis</name>
    <dbReference type="NCBI Taxonomy" id="499555"/>
    <lineage>
        <taxon>Bacteria</taxon>
        <taxon>Bacillati</taxon>
        <taxon>Actinomycetota</taxon>
        <taxon>Actinomycetes</taxon>
        <taxon>Mycobacteriales</taxon>
        <taxon>Dietziaceae</taxon>
        <taxon>Dietzia</taxon>
    </lineage>
</organism>
<reference evidence="19 20" key="3">
    <citation type="submission" date="2016-06" db="EMBL/GenBank/DDBJ databases">
        <title>Complete genome sequence of a saline-alkali tolerant type strain Dietzia timorensis ID05-A0528T.</title>
        <authorList>
            <person name="Wu X."/>
        </authorList>
    </citation>
    <scope>NUCLEOTIDE SEQUENCE [LARGE SCALE GENOMIC DNA]</scope>
    <source>
        <strain evidence="19 20">ID05-A0528</strain>
    </source>
</reference>
<keyword evidence="13 19" id="KW-0503">Monooxygenase</keyword>
<dbReference type="GO" id="GO:0005506">
    <property type="term" value="F:iron ion binding"/>
    <property type="evidence" value="ECO:0007669"/>
    <property type="project" value="InterPro"/>
</dbReference>
<evidence type="ECO:0000256" key="2">
    <source>
        <dbReference type="ARBA" id="ARBA00004429"/>
    </source>
</evidence>
<evidence type="ECO:0000256" key="10">
    <source>
        <dbReference type="ARBA" id="ARBA00022989"/>
    </source>
</evidence>
<evidence type="ECO:0000256" key="12">
    <source>
        <dbReference type="ARBA" id="ARBA00023004"/>
    </source>
</evidence>
<dbReference type="KEGG" id="dtm:BJL86_0023"/>
<keyword evidence="8" id="KW-0479">Metal-binding</keyword>
<feature type="transmembrane region" description="Helical" evidence="16">
    <location>
        <begin position="84"/>
        <end position="105"/>
    </location>
</feature>
<evidence type="ECO:0000256" key="4">
    <source>
        <dbReference type="ARBA" id="ARBA00022448"/>
    </source>
</evidence>
<keyword evidence="9" id="KW-0249">Electron transport</keyword>
<evidence type="ECO:0000256" key="13">
    <source>
        <dbReference type="ARBA" id="ARBA00023033"/>
    </source>
</evidence>
<dbReference type="Gene3D" id="2.20.28.10">
    <property type="match status" value="1"/>
</dbReference>
<feature type="transmembrane region" description="Helical" evidence="16">
    <location>
        <begin position="133"/>
        <end position="154"/>
    </location>
</feature>
<keyword evidence="12" id="KW-0408">Iron</keyword>
<gene>
    <name evidence="18" type="primary">alkB</name>
    <name evidence="19" type="ORF">BJL86_0023</name>
</gene>
<dbReference type="GO" id="GO:0006629">
    <property type="term" value="P:lipid metabolic process"/>
    <property type="evidence" value="ECO:0007669"/>
    <property type="project" value="InterPro"/>
</dbReference>
<reference evidence="18" key="1">
    <citation type="submission" date="2014-06" db="EMBL/GenBank/DDBJ databases">
        <authorList>
            <person name="Ju J."/>
            <person name="Zhang J."/>
        </authorList>
    </citation>
    <scope>NUCLEOTIDE SEQUENCE</scope>
    <source>
        <strain evidence="18">D05-A0528</strain>
    </source>
</reference>
<name>A0A141AVM5_9ACTN</name>
<feature type="region of interest" description="Disordered" evidence="15">
    <location>
        <begin position="1"/>
        <end position="31"/>
    </location>
</feature>
<comment type="function">
    <text evidence="1">Involved in the hydrocarbon hydroxylating system, which transfers electrons from NADH to rubredoxin reductase and then through rubredoxin to alkane 1 monooxygenase.</text>
</comment>
<dbReference type="EMBL" id="KM019164">
    <property type="protein sequence ID" value="AJW66413.1"/>
    <property type="molecule type" value="Genomic_DNA"/>
</dbReference>
<evidence type="ECO:0000256" key="7">
    <source>
        <dbReference type="ARBA" id="ARBA00022692"/>
    </source>
</evidence>
<feature type="transmembrane region" description="Helical" evidence="16">
    <location>
        <begin position="282"/>
        <end position="304"/>
    </location>
</feature>
<evidence type="ECO:0000256" key="14">
    <source>
        <dbReference type="ARBA" id="ARBA00023136"/>
    </source>
</evidence>
<feature type="compositionally biased region" description="Basic and acidic residues" evidence="15">
    <location>
        <begin position="1"/>
        <end position="19"/>
    </location>
</feature>
<reference evidence="18" key="2">
    <citation type="journal article" date="2016" name="Mol. Microbiol.">
        <title>Regulation of alkane degradation pathway by a TetR family repressor via an autoregulation positive feedback mechanism in a Gram-positive Dietzia bacterium.</title>
        <authorList>
            <person name="Liang J.L."/>
            <person name="Nie Y."/>
            <person name="Wang M."/>
            <person name="Xiong G."/>
            <person name="Wang Y.P."/>
            <person name="Maser E."/>
            <person name="Wu X.L."/>
        </authorList>
    </citation>
    <scope>NUCLEOTIDE SEQUENCE</scope>
    <source>
        <strain evidence="18">D05-A0528</strain>
    </source>
</reference>
<dbReference type="InterPro" id="IPR024935">
    <property type="entry name" value="Rubredoxin_dom"/>
</dbReference>
<keyword evidence="20" id="KW-1185">Reference proteome</keyword>
<evidence type="ECO:0000313" key="19">
    <source>
        <dbReference type="EMBL" id="ANI90835.1"/>
    </source>
</evidence>
<comment type="subcellular location">
    <subcellularLocation>
        <location evidence="2">Cell inner membrane</location>
        <topology evidence="2">Multi-pass membrane protein</topology>
    </subcellularLocation>
</comment>
<feature type="transmembrane region" description="Helical" evidence="16">
    <location>
        <begin position="166"/>
        <end position="187"/>
    </location>
</feature>
<evidence type="ECO:0000256" key="9">
    <source>
        <dbReference type="ARBA" id="ARBA00022982"/>
    </source>
</evidence>
<evidence type="ECO:0000313" key="20">
    <source>
        <dbReference type="Proteomes" id="UP000186104"/>
    </source>
</evidence>
<feature type="transmembrane region" description="Helical" evidence="16">
    <location>
        <begin position="310"/>
        <end position="330"/>
    </location>
</feature>
<dbReference type="InterPro" id="IPR005804">
    <property type="entry name" value="FA_desaturase_dom"/>
</dbReference>
<dbReference type="InterPro" id="IPR024934">
    <property type="entry name" value="Rubredoxin-like_dom"/>
</dbReference>
<evidence type="ECO:0000256" key="1">
    <source>
        <dbReference type="ARBA" id="ARBA00002792"/>
    </source>
</evidence>
<comment type="similarity">
    <text evidence="3">Belongs to the fatty acid desaturase type 1 family. AlkB subfamily.</text>
</comment>
<evidence type="ECO:0000256" key="15">
    <source>
        <dbReference type="SAM" id="MobiDB-lite"/>
    </source>
</evidence>
<dbReference type="CDD" id="cd03512">
    <property type="entry name" value="Alkane-hydroxylase"/>
    <property type="match status" value="1"/>
</dbReference>
<dbReference type="InterPro" id="IPR018527">
    <property type="entry name" value="Rubredoxin_Fe_BS"/>
</dbReference>
<protein>
    <submittedName>
        <fullName evidence="19">Alkane 1-monooxygenase</fullName>
    </submittedName>
    <submittedName>
        <fullName evidence="18">FLAG-tagged alkane hydroxylase-rubredoxin</fullName>
    </submittedName>
</protein>
<dbReference type="Pfam" id="PF00487">
    <property type="entry name" value="FA_desaturase"/>
    <property type="match status" value="1"/>
</dbReference>
<dbReference type="PROSITE" id="PS00202">
    <property type="entry name" value="RUBREDOXIN"/>
    <property type="match status" value="1"/>
</dbReference>